<dbReference type="PANTHER" id="PTHR30146:SF151">
    <property type="entry name" value="HTH-TYPE TRANSCRIPTIONAL REPRESSOR CYTR"/>
    <property type="match status" value="1"/>
</dbReference>
<dbReference type="PROSITE" id="PS00356">
    <property type="entry name" value="HTH_LACI_1"/>
    <property type="match status" value="1"/>
</dbReference>
<dbReference type="Pfam" id="PF00356">
    <property type="entry name" value="LacI"/>
    <property type="match status" value="1"/>
</dbReference>
<evidence type="ECO:0000256" key="4">
    <source>
        <dbReference type="ARBA" id="ARBA00023163"/>
    </source>
</evidence>
<dbReference type="Proteomes" id="UP001176961">
    <property type="component" value="Unassembled WGS sequence"/>
</dbReference>
<dbReference type="PANTHER" id="PTHR30146">
    <property type="entry name" value="LACI-RELATED TRANSCRIPTIONAL REPRESSOR"/>
    <property type="match status" value="1"/>
</dbReference>
<name>A0AA36GKG3_CYLNA</name>
<dbReference type="GO" id="GO:0000976">
    <property type="term" value="F:transcription cis-regulatory region binding"/>
    <property type="evidence" value="ECO:0007669"/>
    <property type="project" value="TreeGrafter"/>
</dbReference>
<evidence type="ECO:0000313" key="6">
    <source>
        <dbReference type="EMBL" id="CAJ0592287.1"/>
    </source>
</evidence>
<proteinExistence type="predicted"/>
<sequence>MATIYDIAKHVGVSAGTVSRALSRPDKVLPATRARIEQAAAALGYVPNTVARTLKTQRSGKILVTVPDIANPFFAQILKQWYQRRVLVGYAVLLGDTQHQPDREERYAQMLRRNEADGMIVLGHRLPPTAREIVQQRGAAAPVVNGCEFDPALGIPSVHIDNAAAARAVMEHLYGLGHEQIAVVGGPPDNPLHQQRLQGVRAAARRAGRLRQQRIVPGDFSVESGHAAAMADQMALGALAACRERGIRVPDDLSIVGFDDLASSRYLTPPLTTIRQPMREIGERAVKLLLAIIEHADVPLQQTLDFSLMLRGSTAAPRPGRDLDP</sequence>
<dbReference type="PROSITE" id="PS50932">
    <property type="entry name" value="HTH_LACI_2"/>
    <property type="match status" value="1"/>
</dbReference>
<dbReference type="AlphaFoldDB" id="A0AA36GKG3"/>
<keyword evidence="3" id="KW-0238">DNA-binding</keyword>
<gene>
    <name evidence="6" type="ORF">CYNAS_LOCUS4270</name>
</gene>
<dbReference type="GO" id="GO:0003700">
    <property type="term" value="F:DNA-binding transcription factor activity"/>
    <property type="evidence" value="ECO:0007669"/>
    <property type="project" value="TreeGrafter"/>
</dbReference>
<dbReference type="Gene3D" id="1.10.260.40">
    <property type="entry name" value="lambda repressor-like DNA-binding domains"/>
    <property type="match status" value="1"/>
</dbReference>
<protein>
    <recommendedName>
        <fullName evidence="5">HTH lacI-type domain-containing protein</fullName>
    </recommendedName>
</protein>
<keyword evidence="7" id="KW-1185">Reference proteome</keyword>
<comment type="caution">
    <text evidence="6">The sequence shown here is derived from an EMBL/GenBank/DDBJ whole genome shotgun (WGS) entry which is preliminary data.</text>
</comment>
<evidence type="ECO:0000256" key="2">
    <source>
        <dbReference type="ARBA" id="ARBA00023015"/>
    </source>
</evidence>
<feature type="domain" description="HTH lacI-type" evidence="5">
    <location>
        <begin position="2"/>
        <end position="56"/>
    </location>
</feature>
<accession>A0AA36GKG3</accession>
<evidence type="ECO:0000256" key="1">
    <source>
        <dbReference type="ARBA" id="ARBA00022491"/>
    </source>
</evidence>
<dbReference type="InterPro" id="IPR000843">
    <property type="entry name" value="HTH_LacI"/>
</dbReference>
<dbReference type="SMART" id="SM00354">
    <property type="entry name" value="HTH_LACI"/>
    <property type="match status" value="1"/>
</dbReference>
<dbReference type="GO" id="GO:0005634">
    <property type="term" value="C:nucleus"/>
    <property type="evidence" value="ECO:0007669"/>
    <property type="project" value="UniProtKB-ARBA"/>
</dbReference>
<dbReference type="CDD" id="cd01392">
    <property type="entry name" value="HTH_LacI"/>
    <property type="match status" value="1"/>
</dbReference>
<dbReference type="InterPro" id="IPR046335">
    <property type="entry name" value="LacI/GalR-like_sensor"/>
</dbReference>
<evidence type="ECO:0000259" key="5">
    <source>
        <dbReference type="PROSITE" id="PS50932"/>
    </source>
</evidence>
<dbReference type="Gene3D" id="3.40.50.2300">
    <property type="match status" value="3"/>
</dbReference>
<keyword evidence="4" id="KW-0804">Transcription</keyword>
<dbReference type="Pfam" id="PF13377">
    <property type="entry name" value="Peripla_BP_3"/>
    <property type="match status" value="1"/>
</dbReference>
<dbReference type="SUPFAM" id="SSF53822">
    <property type="entry name" value="Periplasmic binding protein-like I"/>
    <property type="match status" value="1"/>
</dbReference>
<keyword evidence="1" id="KW-0678">Repressor</keyword>
<reference evidence="6" key="1">
    <citation type="submission" date="2023-07" db="EMBL/GenBank/DDBJ databases">
        <authorList>
            <consortium name="CYATHOMIX"/>
        </authorList>
    </citation>
    <scope>NUCLEOTIDE SEQUENCE</scope>
    <source>
        <strain evidence="6">N/A</strain>
    </source>
</reference>
<keyword evidence="2" id="KW-0805">Transcription regulation</keyword>
<dbReference type="SUPFAM" id="SSF47413">
    <property type="entry name" value="lambda repressor-like DNA-binding domains"/>
    <property type="match status" value="1"/>
</dbReference>
<evidence type="ECO:0000313" key="7">
    <source>
        <dbReference type="Proteomes" id="UP001176961"/>
    </source>
</evidence>
<evidence type="ECO:0000256" key="3">
    <source>
        <dbReference type="ARBA" id="ARBA00023125"/>
    </source>
</evidence>
<dbReference type="InterPro" id="IPR028082">
    <property type="entry name" value="Peripla_BP_I"/>
</dbReference>
<dbReference type="EMBL" id="CATQJL010000058">
    <property type="protein sequence ID" value="CAJ0592287.1"/>
    <property type="molecule type" value="Genomic_DNA"/>
</dbReference>
<dbReference type="InterPro" id="IPR010982">
    <property type="entry name" value="Lambda_DNA-bd_dom_sf"/>
</dbReference>
<organism evidence="6 7">
    <name type="scientific">Cylicocyclus nassatus</name>
    <name type="common">Nematode worm</name>
    <dbReference type="NCBI Taxonomy" id="53992"/>
    <lineage>
        <taxon>Eukaryota</taxon>
        <taxon>Metazoa</taxon>
        <taxon>Ecdysozoa</taxon>
        <taxon>Nematoda</taxon>
        <taxon>Chromadorea</taxon>
        <taxon>Rhabditida</taxon>
        <taxon>Rhabditina</taxon>
        <taxon>Rhabditomorpha</taxon>
        <taxon>Strongyloidea</taxon>
        <taxon>Strongylidae</taxon>
        <taxon>Cylicocyclus</taxon>
    </lineage>
</organism>